<reference evidence="3 4" key="1">
    <citation type="submission" date="2024-05" db="EMBL/GenBank/DDBJ databases">
        <authorList>
            <person name="Duchaud E."/>
        </authorList>
    </citation>
    <scope>NUCLEOTIDE SEQUENCE [LARGE SCALE GENOMIC DNA]</scope>
    <source>
        <strain evidence="3">Ena-SAMPLE-TAB-13-05-2024-13:56:06:370-140305</strain>
    </source>
</reference>
<keyword evidence="1" id="KW-0812">Transmembrane</keyword>
<evidence type="ECO:0000256" key="1">
    <source>
        <dbReference type="SAM" id="Phobius"/>
    </source>
</evidence>
<feature type="domain" description="2TM" evidence="2">
    <location>
        <begin position="22"/>
        <end position="109"/>
    </location>
</feature>
<evidence type="ECO:0000313" key="4">
    <source>
        <dbReference type="Proteomes" id="UP001497602"/>
    </source>
</evidence>
<keyword evidence="1" id="KW-0472">Membrane</keyword>
<dbReference type="InterPro" id="IPR025698">
    <property type="entry name" value="2TM_dom"/>
</dbReference>
<accession>A0ABM9PNM6</accession>
<feature type="transmembrane region" description="Helical" evidence="1">
    <location>
        <begin position="33"/>
        <end position="53"/>
    </location>
</feature>
<name>A0ABM9PNM6_9FLAO</name>
<dbReference type="Proteomes" id="UP001497602">
    <property type="component" value="Unassembled WGS sequence"/>
</dbReference>
<comment type="caution">
    <text evidence="3">The sequence shown here is derived from an EMBL/GenBank/DDBJ whole genome shotgun (WGS) entry which is preliminary data.</text>
</comment>
<proteinExistence type="predicted"/>
<evidence type="ECO:0000259" key="2">
    <source>
        <dbReference type="Pfam" id="PF13239"/>
    </source>
</evidence>
<dbReference type="RefSeq" id="WP_348738966.1">
    <property type="nucleotide sequence ID" value="NZ_CAXJRC010000033.1"/>
</dbReference>
<gene>
    <name evidence="3" type="ORF">T190115A13A_30170</name>
</gene>
<feature type="transmembrane region" description="Helical" evidence="1">
    <location>
        <begin position="73"/>
        <end position="96"/>
    </location>
</feature>
<dbReference type="EMBL" id="CAXJRC010000033">
    <property type="protein sequence ID" value="CAL2107324.1"/>
    <property type="molecule type" value="Genomic_DNA"/>
</dbReference>
<sequence length="114" mass="13757">MKIIGREKMETGNLNKEEKYYKAKKRVEQLKKYYTHLVVYVVVNLFVSVKKIVRNLDNGETFQEAFFDLGTFILWIFWGIGIIYYTFNVFGFDFLLGKNWERNKIEEFMSDRTI</sequence>
<keyword evidence="1" id="KW-1133">Transmembrane helix</keyword>
<organism evidence="3 4">
    <name type="scientific">Tenacibaculum vairaonense</name>
    <dbReference type="NCBI Taxonomy" id="3137860"/>
    <lineage>
        <taxon>Bacteria</taxon>
        <taxon>Pseudomonadati</taxon>
        <taxon>Bacteroidota</taxon>
        <taxon>Flavobacteriia</taxon>
        <taxon>Flavobacteriales</taxon>
        <taxon>Flavobacteriaceae</taxon>
        <taxon>Tenacibaculum</taxon>
    </lineage>
</organism>
<evidence type="ECO:0000313" key="3">
    <source>
        <dbReference type="EMBL" id="CAL2107324.1"/>
    </source>
</evidence>
<keyword evidence="4" id="KW-1185">Reference proteome</keyword>
<dbReference type="Pfam" id="PF13239">
    <property type="entry name" value="2TM"/>
    <property type="match status" value="1"/>
</dbReference>
<protein>
    <submittedName>
        <fullName evidence="3">2TM domain-containing protein</fullName>
    </submittedName>
</protein>